<sequence length="254" mass="28317">MSVDETEAIDAFERLGLTSYEAKVFIALHQLGSGTARDVDRVADVPRSQVYSVAESLEERGLLEVQQSSPIRYRPVSLEEAERTLQNRFEQERERAFAYVDEVKQDSTGEETQEDIWTVRGRDRVDDRVLDLLSRADDRIVFGTRLPEFITEPLERALETQAAEGVSVLVVSRDETIRAQFDDLEGVAVDSPPKSRTGDQRSGRIIIIDDDTILLSVVDDDGCETAIWSAGSLFASVLVQLIEASEEVHDPSSG</sequence>
<dbReference type="InterPro" id="IPR036388">
    <property type="entry name" value="WH-like_DNA-bd_sf"/>
</dbReference>
<dbReference type="OrthoDB" id="30795at2157"/>
<dbReference type="InterPro" id="IPR002831">
    <property type="entry name" value="Tscrpt_reg_TrmB_N"/>
</dbReference>
<organism evidence="2 3">
    <name type="scientific">Natronolimnobius baerhuensis</name>
    <dbReference type="NCBI Taxonomy" id="253108"/>
    <lineage>
        <taxon>Archaea</taxon>
        <taxon>Methanobacteriati</taxon>
        <taxon>Methanobacteriota</taxon>
        <taxon>Stenosarchaea group</taxon>
        <taxon>Halobacteria</taxon>
        <taxon>Halobacteriales</taxon>
        <taxon>Natrialbaceae</taxon>
        <taxon>Natronolimnobius</taxon>
    </lineage>
</organism>
<dbReference type="Pfam" id="PF01978">
    <property type="entry name" value="TrmB"/>
    <property type="match status" value="1"/>
</dbReference>
<evidence type="ECO:0000313" key="3">
    <source>
        <dbReference type="Proteomes" id="UP000196084"/>
    </source>
</evidence>
<name>A0A202EC05_9EURY</name>
<comment type="caution">
    <text evidence="2">The sequence shown here is derived from an EMBL/GenBank/DDBJ whole genome shotgun (WGS) entry which is preliminary data.</text>
</comment>
<evidence type="ECO:0000313" key="2">
    <source>
        <dbReference type="EMBL" id="OVE85747.1"/>
    </source>
</evidence>
<reference evidence="2 3" key="1">
    <citation type="submission" date="2017-02" db="EMBL/GenBank/DDBJ databases">
        <title>Natronthermophilus aegyptiacus gen. nov.,sp. nov., an aerobic, extremely halophilic alkalithermophilic archaeon isolated from the athalassohaline Wadi An Natrun, Egypt.</title>
        <authorList>
            <person name="Zhao B."/>
        </authorList>
    </citation>
    <scope>NUCLEOTIDE SEQUENCE [LARGE SCALE GENOMIC DNA]</scope>
    <source>
        <strain evidence="2 3">CGMCC 1.3597</strain>
    </source>
</reference>
<evidence type="ECO:0000259" key="1">
    <source>
        <dbReference type="Pfam" id="PF01978"/>
    </source>
</evidence>
<keyword evidence="3" id="KW-1185">Reference proteome</keyword>
<dbReference type="EMBL" id="MWPH01000001">
    <property type="protein sequence ID" value="OVE85747.1"/>
    <property type="molecule type" value="Genomic_DNA"/>
</dbReference>
<gene>
    <name evidence="2" type="ORF">B2G88_02720</name>
</gene>
<dbReference type="RefSeq" id="WP_054863891.1">
    <property type="nucleotide sequence ID" value="NZ_MWPH01000001.1"/>
</dbReference>
<dbReference type="SUPFAM" id="SSF46785">
    <property type="entry name" value="Winged helix' DNA-binding domain"/>
    <property type="match status" value="1"/>
</dbReference>
<dbReference type="PANTHER" id="PTHR34293:SF1">
    <property type="entry name" value="HTH-TYPE TRANSCRIPTIONAL REGULATOR TRMBL2"/>
    <property type="match status" value="1"/>
</dbReference>
<dbReference type="InterPro" id="IPR036390">
    <property type="entry name" value="WH_DNA-bd_sf"/>
</dbReference>
<dbReference type="InterPro" id="IPR051797">
    <property type="entry name" value="TrmB-like"/>
</dbReference>
<dbReference type="AlphaFoldDB" id="A0A202EC05"/>
<dbReference type="PANTHER" id="PTHR34293">
    <property type="entry name" value="HTH-TYPE TRANSCRIPTIONAL REGULATOR TRMBL2"/>
    <property type="match status" value="1"/>
</dbReference>
<feature type="domain" description="Transcription regulator TrmB N-terminal" evidence="1">
    <location>
        <begin position="14"/>
        <end position="79"/>
    </location>
</feature>
<accession>A0A202EC05</accession>
<protein>
    <submittedName>
        <fullName evidence="2">TrmB family transcriptional regulator</fullName>
    </submittedName>
</protein>
<proteinExistence type="predicted"/>
<dbReference type="Proteomes" id="UP000196084">
    <property type="component" value="Unassembled WGS sequence"/>
</dbReference>
<dbReference type="Gene3D" id="1.10.10.10">
    <property type="entry name" value="Winged helix-like DNA-binding domain superfamily/Winged helix DNA-binding domain"/>
    <property type="match status" value="1"/>
</dbReference>